<accession>A0ABD6B6J5</accession>
<keyword evidence="2" id="KW-1185">Reference proteome</keyword>
<evidence type="ECO:0000313" key="1">
    <source>
        <dbReference type="EMBL" id="MFD1526029.1"/>
    </source>
</evidence>
<reference evidence="1 2" key="1">
    <citation type="journal article" date="2019" name="Int. J. Syst. Evol. Microbiol.">
        <title>The Global Catalogue of Microorganisms (GCM) 10K type strain sequencing project: providing services to taxonomists for standard genome sequencing and annotation.</title>
        <authorList>
            <consortium name="The Broad Institute Genomics Platform"/>
            <consortium name="The Broad Institute Genome Sequencing Center for Infectious Disease"/>
            <person name="Wu L."/>
            <person name="Ma J."/>
        </authorList>
    </citation>
    <scope>NUCLEOTIDE SEQUENCE [LARGE SCALE GENOMIC DNA]</scope>
    <source>
        <strain evidence="1 2">CGMCC 1.12285</strain>
    </source>
</reference>
<gene>
    <name evidence="1" type="ORF">ACFR9S_06895</name>
</gene>
<feature type="non-terminal residue" evidence="1">
    <location>
        <position position="70"/>
    </location>
</feature>
<dbReference type="Proteomes" id="UP001597111">
    <property type="component" value="Unassembled WGS sequence"/>
</dbReference>
<evidence type="ECO:0000313" key="2">
    <source>
        <dbReference type="Proteomes" id="UP001597111"/>
    </source>
</evidence>
<sequence length="70" mass="7194">MAHPTVRRLVSQLRAVAVVSRLSATVGYNVASVLLAVGLGVRVGGWPGVTARWVAVGYAAATMAAKFQAS</sequence>
<proteinExistence type="predicted"/>
<name>A0ABD6B6J5_9EURY</name>
<dbReference type="RefSeq" id="WP_379818327.1">
    <property type="nucleotide sequence ID" value="NZ_JBHUDH010000058.1"/>
</dbReference>
<organism evidence="1 2">
    <name type="scientific">Halolamina salina</name>
    <dbReference type="NCBI Taxonomy" id="1220023"/>
    <lineage>
        <taxon>Archaea</taxon>
        <taxon>Methanobacteriati</taxon>
        <taxon>Methanobacteriota</taxon>
        <taxon>Stenosarchaea group</taxon>
        <taxon>Halobacteria</taxon>
        <taxon>Halobacteriales</taxon>
        <taxon>Haloferacaceae</taxon>
    </lineage>
</organism>
<comment type="caution">
    <text evidence="1">The sequence shown here is derived from an EMBL/GenBank/DDBJ whole genome shotgun (WGS) entry which is preliminary data.</text>
</comment>
<protein>
    <submittedName>
        <fullName evidence="1">Uncharacterized protein</fullName>
    </submittedName>
</protein>
<dbReference type="AlphaFoldDB" id="A0ABD6B6J5"/>
<dbReference type="EMBL" id="JBHUDH010000058">
    <property type="protein sequence ID" value="MFD1526029.1"/>
    <property type="molecule type" value="Genomic_DNA"/>
</dbReference>